<accession>X1LKD3</accession>
<keyword evidence="1" id="KW-0813">Transport</keyword>
<feature type="domain" description="4Fe-4S ferredoxin-type" evidence="7">
    <location>
        <begin position="44"/>
        <end position="75"/>
    </location>
</feature>
<keyword evidence="2" id="KW-0004">4Fe-4S</keyword>
<proteinExistence type="predicted"/>
<evidence type="ECO:0000256" key="6">
    <source>
        <dbReference type="ARBA" id="ARBA00023014"/>
    </source>
</evidence>
<keyword evidence="5" id="KW-0408">Iron</keyword>
<dbReference type="InterPro" id="IPR017900">
    <property type="entry name" value="4Fe4S_Fe_S_CS"/>
</dbReference>
<feature type="domain" description="4Fe-4S ferredoxin-type" evidence="7">
    <location>
        <begin position="76"/>
        <end position="105"/>
    </location>
</feature>
<comment type="caution">
    <text evidence="8">The sequence shown here is derived from an EMBL/GenBank/DDBJ whole genome shotgun (WGS) entry which is preliminary data.</text>
</comment>
<feature type="non-terminal residue" evidence="8">
    <location>
        <position position="144"/>
    </location>
</feature>
<dbReference type="AlphaFoldDB" id="X1LKD3"/>
<sequence length="144" mass="15731">MSKKLTVIPELCSGCSICELVCAIKHFGVNNPKKSAIRVLTTYPHPVMRMPIVCSQCRVAPCAKVCPTNALRWIEGVIRLDEENCTSCYKCVEACPFGAIYAHEDCDLPILCDMCGGDPECVKKCPKGALRLIPEAALGESKRL</sequence>
<gene>
    <name evidence="8" type="ORF">S06H3_29231</name>
</gene>
<keyword evidence="3" id="KW-0479">Metal-binding</keyword>
<dbReference type="PANTHER" id="PTHR42859:SF10">
    <property type="entry name" value="DIMETHYLSULFOXIDE REDUCTASE CHAIN B"/>
    <property type="match status" value="1"/>
</dbReference>
<feature type="domain" description="4Fe-4S ferredoxin-type" evidence="7">
    <location>
        <begin position="3"/>
        <end position="32"/>
    </location>
</feature>
<evidence type="ECO:0000256" key="3">
    <source>
        <dbReference type="ARBA" id="ARBA00022723"/>
    </source>
</evidence>
<evidence type="ECO:0000256" key="4">
    <source>
        <dbReference type="ARBA" id="ARBA00022982"/>
    </source>
</evidence>
<reference evidence="8" key="1">
    <citation type="journal article" date="2014" name="Front. Microbiol.">
        <title>High frequency of phylogenetically diverse reductive dehalogenase-homologous genes in deep subseafloor sedimentary metagenomes.</title>
        <authorList>
            <person name="Kawai M."/>
            <person name="Futagami T."/>
            <person name="Toyoda A."/>
            <person name="Takaki Y."/>
            <person name="Nishi S."/>
            <person name="Hori S."/>
            <person name="Arai W."/>
            <person name="Tsubouchi T."/>
            <person name="Morono Y."/>
            <person name="Uchiyama I."/>
            <person name="Ito T."/>
            <person name="Fujiyama A."/>
            <person name="Inagaki F."/>
            <person name="Takami H."/>
        </authorList>
    </citation>
    <scope>NUCLEOTIDE SEQUENCE</scope>
    <source>
        <strain evidence="8">Expedition CK06-06</strain>
    </source>
</reference>
<evidence type="ECO:0000259" key="7">
    <source>
        <dbReference type="PROSITE" id="PS51379"/>
    </source>
</evidence>
<dbReference type="Gene3D" id="3.30.70.20">
    <property type="match status" value="2"/>
</dbReference>
<dbReference type="SUPFAM" id="SSF54862">
    <property type="entry name" value="4Fe-4S ferredoxins"/>
    <property type="match status" value="1"/>
</dbReference>
<keyword evidence="4" id="KW-0249">Electron transport</keyword>
<keyword evidence="6" id="KW-0411">Iron-sulfur</keyword>
<evidence type="ECO:0000256" key="5">
    <source>
        <dbReference type="ARBA" id="ARBA00023004"/>
    </source>
</evidence>
<dbReference type="InterPro" id="IPR050294">
    <property type="entry name" value="RnfB_subfamily"/>
</dbReference>
<organism evidence="8">
    <name type="scientific">marine sediment metagenome</name>
    <dbReference type="NCBI Taxonomy" id="412755"/>
    <lineage>
        <taxon>unclassified sequences</taxon>
        <taxon>metagenomes</taxon>
        <taxon>ecological metagenomes</taxon>
    </lineage>
</organism>
<dbReference type="PROSITE" id="PS51379">
    <property type="entry name" value="4FE4S_FER_2"/>
    <property type="match status" value="3"/>
</dbReference>
<dbReference type="PROSITE" id="PS00198">
    <property type="entry name" value="4FE4S_FER_1"/>
    <property type="match status" value="1"/>
</dbReference>
<dbReference type="GO" id="GO:0046872">
    <property type="term" value="F:metal ion binding"/>
    <property type="evidence" value="ECO:0007669"/>
    <property type="project" value="UniProtKB-KW"/>
</dbReference>
<dbReference type="PANTHER" id="PTHR42859">
    <property type="entry name" value="OXIDOREDUCTASE"/>
    <property type="match status" value="1"/>
</dbReference>
<evidence type="ECO:0000256" key="1">
    <source>
        <dbReference type="ARBA" id="ARBA00022448"/>
    </source>
</evidence>
<dbReference type="EMBL" id="BARV01017113">
    <property type="protein sequence ID" value="GAI19837.1"/>
    <property type="molecule type" value="Genomic_DNA"/>
</dbReference>
<dbReference type="Pfam" id="PF00037">
    <property type="entry name" value="Fer4"/>
    <property type="match status" value="1"/>
</dbReference>
<dbReference type="CDD" id="cd10550">
    <property type="entry name" value="DMSOR_beta_like"/>
    <property type="match status" value="1"/>
</dbReference>
<evidence type="ECO:0000256" key="2">
    <source>
        <dbReference type="ARBA" id="ARBA00022485"/>
    </source>
</evidence>
<dbReference type="GO" id="GO:0051539">
    <property type="term" value="F:4 iron, 4 sulfur cluster binding"/>
    <property type="evidence" value="ECO:0007669"/>
    <property type="project" value="UniProtKB-KW"/>
</dbReference>
<protein>
    <recommendedName>
        <fullName evidence="7">4Fe-4S ferredoxin-type domain-containing protein</fullName>
    </recommendedName>
</protein>
<dbReference type="InterPro" id="IPR017896">
    <property type="entry name" value="4Fe4S_Fe-S-bd"/>
</dbReference>
<evidence type="ECO:0000313" key="8">
    <source>
        <dbReference type="EMBL" id="GAI19837.1"/>
    </source>
</evidence>
<name>X1LKD3_9ZZZZ</name>